<dbReference type="InterPro" id="IPR012338">
    <property type="entry name" value="Beta-lactam/transpept-like"/>
</dbReference>
<evidence type="ECO:0000313" key="9">
    <source>
        <dbReference type="EMBL" id="MBB3136978.1"/>
    </source>
</evidence>
<dbReference type="Gene3D" id="3.40.710.10">
    <property type="entry name" value="DD-peptidase/beta-lactamase superfamily"/>
    <property type="match status" value="1"/>
</dbReference>
<evidence type="ECO:0000313" key="12">
    <source>
        <dbReference type="Proteomes" id="UP000518315"/>
    </source>
</evidence>
<evidence type="ECO:0000256" key="1">
    <source>
        <dbReference type="ARBA" id="ARBA00001526"/>
    </source>
</evidence>
<keyword evidence="5 6" id="KW-0046">Antibiotic resistance</keyword>
<dbReference type="InterPro" id="IPR058136">
    <property type="entry name" value="AmpC"/>
</dbReference>
<dbReference type="EC" id="3.5.2.6" evidence="3 6"/>
<keyword evidence="7" id="KW-0732">Signal</keyword>
<dbReference type="InterPro" id="IPR001586">
    <property type="entry name" value="Beta-lactam_class-C_AS"/>
</dbReference>
<reference evidence="10 11" key="1">
    <citation type="submission" date="2018-11" db="EMBL/GenBank/DDBJ databases">
        <authorList>
            <person name="Huo Y."/>
        </authorList>
    </citation>
    <scope>NUCLEOTIDE SEQUENCE [LARGE SCALE GENOMIC DNA]</scope>
    <source>
        <strain evidence="10 11">DSM 30132</strain>
    </source>
</reference>
<dbReference type="PROSITE" id="PS00336">
    <property type="entry name" value="BETA_LACTAMASE_C"/>
    <property type="match status" value="1"/>
</dbReference>
<proteinExistence type="inferred from homology"/>
<dbReference type="OrthoDB" id="5377431at2"/>
<evidence type="ECO:0000256" key="6">
    <source>
        <dbReference type="RuleBase" id="RU361140"/>
    </source>
</evidence>
<dbReference type="PANTHER" id="PTHR46825:SF8">
    <property type="entry name" value="BETA-LACTAMASE-RELATED"/>
    <property type="match status" value="1"/>
</dbReference>
<dbReference type="InterPro" id="IPR050491">
    <property type="entry name" value="AmpC-like"/>
</dbReference>
<dbReference type="InterPro" id="IPR001466">
    <property type="entry name" value="Beta-lactam-related"/>
</dbReference>
<comment type="catalytic activity">
    <reaction evidence="1 6">
        <text>a beta-lactam + H2O = a substituted beta-amino acid</text>
        <dbReference type="Rhea" id="RHEA:20401"/>
        <dbReference type="ChEBI" id="CHEBI:15377"/>
        <dbReference type="ChEBI" id="CHEBI:35627"/>
        <dbReference type="ChEBI" id="CHEBI:140347"/>
        <dbReference type="EC" id="3.5.2.6"/>
    </reaction>
</comment>
<feature type="signal peptide" evidence="7">
    <location>
        <begin position="1"/>
        <end position="22"/>
    </location>
</feature>
<feature type="domain" description="Beta-lactamase-related" evidence="8">
    <location>
        <begin position="34"/>
        <end position="377"/>
    </location>
</feature>
<evidence type="ECO:0000259" key="8">
    <source>
        <dbReference type="Pfam" id="PF00144"/>
    </source>
</evidence>
<reference evidence="9 12" key="2">
    <citation type="submission" date="2020-08" db="EMBL/GenBank/DDBJ databases">
        <title>Genomic Encyclopedia of Type Strains, Phase III (KMG-III): the genomes of soil and plant-associated and newly described type strains.</title>
        <authorList>
            <person name="Whitman W."/>
        </authorList>
    </citation>
    <scope>NUCLEOTIDE SEQUENCE [LARGE SCALE GENOMIC DNA]</scope>
    <source>
        <strain evidence="9 12">CECT 4113</strain>
    </source>
</reference>
<evidence type="ECO:0000256" key="4">
    <source>
        <dbReference type="ARBA" id="ARBA00022801"/>
    </source>
</evidence>
<keyword evidence="12" id="KW-1185">Reference proteome</keyword>
<protein>
    <recommendedName>
        <fullName evidence="3 6">Beta-lactamase</fullName>
        <ecNumber evidence="3 6">3.5.2.6</ecNumber>
    </recommendedName>
</protein>
<accession>A0A427MG11</accession>
<name>A0A427MG11_9HYPH</name>
<evidence type="ECO:0000256" key="7">
    <source>
        <dbReference type="SAM" id="SignalP"/>
    </source>
</evidence>
<feature type="chain" id="PRO_5044603392" description="Beta-lactamase" evidence="7">
    <location>
        <begin position="23"/>
        <end position="382"/>
    </location>
</feature>
<keyword evidence="4 6" id="KW-0378">Hydrolase</keyword>
<dbReference type="Proteomes" id="UP000277279">
    <property type="component" value="Unassembled WGS sequence"/>
</dbReference>
<dbReference type="GO" id="GO:0046677">
    <property type="term" value="P:response to antibiotic"/>
    <property type="evidence" value="ECO:0007669"/>
    <property type="project" value="UniProtKB-UniRule"/>
</dbReference>
<evidence type="ECO:0000256" key="2">
    <source>
        <dbReference type="ARBA" id="ARBA00007840"/>
    </source>
</evidence>
<evidence type="ECO:0000256" key="5">
    <source>
        <dbReference type="ARBA" id="ARBA00023251"/>
    </source>
</evidence>
<sequence>MDKCSYLVAFSIAVLASSGSIAKADGFAEKAQASFEPVVKEYDIPGLVVGVTRNGKHEFYAVGLASRADNRPATPDTLFELGSISKIFNVTLAALAEERGKLSLSDTVAHHVCVDACSIGDKLTLMDLATHHSGGLPLQVPDNVSNVDGLVSWLKDWHPPQPGTRSYSNVGIGMLGYISGKAMGSNYKQALQDVLFPAFGLRHTWIDVPKSDMSQYAFGYDRKTNAPIRVSPGVLDSEAYGVKSSVRDMLTVLDVELGHGKAPDELRKAVERTHEGQYKTAFFTQDMIWEQYPWPTDLQTMTSGNGYDFIMKPQPAEKISPSLPPQKNVILNKTGSTNGFGGYIAMVPSEDIGVVVLANKNYPNEARVKATYSLIEALLSKK</sequence>
<dbReference type="EMBL" id="RJJT01000017">
    <property type="protein sequence ID" value="RSB66803.1"/>
    <property type="molecule type" value="Genomic_DNA"/>
</dbReference>
<dbReference type="GO" id="GO:0030288">
    <property type="term" value="C:outer membrane-bounded periplasmic space"/>
    <property type="evidence" value="ECO:0007669"/>
    <property type="project" value="InterPro"/>
</dbReference>
<dbReference type="Pfam" id="PF00144">
    <property type="entry name" value="Beta-lactamase"/>
    <property type="match status" value="1"/>
</dbReference>
<evidence type="ECO:0000313" key="10">
    <source>
        <dbReference type="EMBL" id="RSB66803.1"/>
    </source>
</evidence>
<dbReference type="GO" id="GO:0008800">
    <property type="term" value="F:beta-lactamase activity"/>
    <property type="evidence" value="ECO:0007669"/>
    <property type="project" value="UniProtKB-UniRule"/>
</dbReference>
<comment type="similarity">
    <text evidence="2 6">Belongs to the class-C beta-lactamase family.</text>
</comment>
<dbReference type="EMBL" id="JACHXH010000018">
    <property type="protein sequence ID" value="MBB3136978.1"/>
    <property type="molecule type" value="Genomic_DNA"/>
</dbReference>
<organism evidence="10 11">
    <name type="scientific">Rhizobium pisi</name>
    <dbReference type="NCBI Taxonomy" id="574561"/>
    <lineage>
        <taxon>Bacteria</taxon>
        <taxon>Pseudomonadati</taxon>
        <taxon>Pseudomonadota</taxon>
        <taxon>Alphaproteobacteria</taxon>
        <taxon>Hyphomicrobiales</taxon>
        <taxon>Rhizobiaceae</taxon>
        <taxon>Rhizobium/Agrobacterium group</taxon>
        <taxon>Rhizobium</taxon>
    </lineage>
</organism>
<evidence type="ECO:0000256" key="3">
    <source>
        <dbReference type="ARBA" id="ARBA00012865"/>
    </source>
</evidence>
<dbReference type="NCBIfam" id="NF033085">
    <property type="entry name" value="bla_class_C"/>
    <property type="match status" value="1"/>
</dbReference>
<comment type="caution">
    <text evidence="10">The sequence shown here is derived from an EMBL/GenBank/DDBJ whole genome shotgun (WGS) entry which is preliminary data.</text>
</comment>
<dbReference type="SUPFAM" id="SSF56601">
    <property type="entry name" value="beta-lactamase/transpeptidase-like"/>
    <property type="match status" value="1"/>
</dbReference>
<dbReference type="PANTHER" id="PTHR46825">
    <property type="entry name" value="D-ALANYL-D-ALANINE-CARBOXYPEPTIDASE/ENDOPEPTIDASE AMPH"/>
    <property type="match status" value="1"/>
</dbReference>
<dbReference type="GO" id="GO:0017001">
    <property type="term" value="P:antibiotic catabolic process"/>
    <property type="evidence" value="ECO:0007669"/>
    <property type="project" value="InterPro"/>
</dbReference>
<dbReference type="RefSeq" id="WP_125847681.1">
    <property type="nucleotide sequence ID" value="NZ_JACHXH010000018.1"/>
</dbReference>
<dbReference type="Proteomes" id="UP000518315">
    <property type="component" value="Unassembled WGS sequence"/>
</dbReference>
<gene>
    <name evidence="10" type="ORF">EFD55_23025</name>
    <name evidence="9" type="ORF">FHS26_004736</name>
</gene>
<evidence type="ECO:0000313" key="11">
    <source>
        <dbReference type="Proteomes" id="UP000277279"/>
    </source>
</evidence>
<dbReference type="AlphaFoldDB" id="A0A427MG11"/>